<protein>
    <recommendedName>
        <fullName evidence="3">Phage protein D</fullName>
    </recommendedName>
</protein>
<reference evidence="1 2" key="1">
    <citation type="submission" date="2013-09" db="EMBL/GenBank/DDBJ databases">
        <title>Genome sequencing of Arenimonas oryziterrae.</title>
        <authorList>
            <person name="Chen F."/>
            <person name="Wang G."/>
        </authorList>
    </citation>
    <scope>NUCLEOTIDE SEQUENCE [LARGE SCALE GENOMIC DNA]</scope>
    <source>
        <strain evidence="1 2">YC6267</strain>
    </source>
</reference>
<evidence type="ECO:0000313" key="2">
    <source>
        <dbReference type="Proteomes" id="UP000029385"/>
    </source>
</evidence>
<comment type="caution">
    <text evidence="1">The sequence shown here is derived from an EMBL/GenBank/DDBJ whole genome shotgun (WGS) entry which is preliminary data.</text>
</comment>
<dbReference type="STRING" id="1121015.GCA_000420545_02183"/>
<dbReference type="Proteomes" id="UP000029385">
    <property type="component" value="Unassembled WGS sequence"/>
</dbReference>
<dbReference type="EMBL" id="AVCI01000014">
    <property type="protein sequence ID" value="KFN42205.1"/>
    <property type="molecule type" value="Genomic_DNA"/>
</dbReference>
<organism evidence="1 2">
    <name type="scientific">Arenimonas oryziterrae DSM 21050 = YC6267</name>
    <dbReference type="NCBI Taxonomy" id="1121015"/>
    <lineage>
        <taxon>Bacteria</taxon>
        <taxon>Pseudomonadati</taxon>
        <taxon>Pseudomonadota</taxon>
        <taxon>Gammaproteobacteria</taxon>
        <taxon>Lysobacterales</taxon>
        <taxon>Lysobacteraceae</taxon>
        <taxon>Arenimonas</taxon>
    </lineage>
</organism>
<evidence type="ECO:0008006" key="3">
    <source>
        <dbReference type="Google" id="ProtNLM"/>
    </source>
</evidence>
<name>A0A091BCQ8_9GAMM</name>
<sequence length="369" mass="39587">MALAALRIYFNDTPASAEQLDLFREIRVDQAIGVAAEAELEIDLSIDDQGRWTVIEDEFAQPFRRIRVEVKIGEGEFTALIDGPIVAQRFELGAGPGESGLTLVVHDDSVLLNQTEEVALFEDKPVAEIVESLIGDDLDAEVDSVPDAGASHKRYVVQRGTAMQLLRDLARRNGMFVYVRPGETPGRSTCVFSRPSLVPGETSGLLLIGEERNIHKFSVQLDALQPLAARAGSVRISDKTLLTSEASTPATAALGSQSLHQVMSPTAVSLLARTREEQNDLDAATAGAVDLSGFAYTATAELDANDYDQVLSPHQVIRVAGPGGFLGGDYLISRVHHVINDGSYVQSLTLKRNARSAGYSGSSLPGGVF</sequence>
<gene>
    <name evidence="1" type="ORF">N789_14555</name>
</gene>
<dbReference type="PATRIC" id="fig|1121015.4.peg.2375"/>
<dbReference type="eggNOG" id="COG3500">
    <property type="taxonomic scope" value="Bacteria"/>
</dbReference>
<dbReference type="SUPFAM" id="SSF69279">
    <property type="entry name" value="Phage tail proteins"/>
    <property type="match status" value="1"/>
</dbReference>
<accession>A0A091BCQ8</accession>
<keyword evidence="2" id="KW-1185">Reference proteome</keyword>
<evidence type="ECO:0000313" key="1">
    <source>
        <dbReference type="EMBL" id="KFN42205.1"/>
    </source>
</evidence>
<proteinExistence type="predicted"/>
<dbReference type="AlphaFoldDB" id="A0A091BCQ8"/>